<dbReference type="EMBL" id="CP021474">
    <property type="protein sequence ID" value="ARW19752.1"/>
    <property type="molecule type" value="Genomic_DNA"/>
</dbReference>
<dbReference type="PROSITE" id="PS50932">
    <property type="entry name" value="HTH_LACI_2"/>
    <property type="match status" value="1"/>
</dbReference>
<evidence type="ECO:0000256" key="3">
    <source>
        <dbReference type="ARBA" id="ARBA00023163"/>
    </source>
</evidence>
<dbReference type="Pfam" id="PF00356">
    <property type="entry name" value="LacI"/>
    <property type="match status" value="1"/>
</dbReference>
<dbReference type="Gene3D" id="1.10.260.40">
    <property type="entry name" value="lambda repressor-like DNA-binding domains"/>
    <property type="match status" value="1"/>
</dbReference>
<dbReference type="AlphaFoldDB" id="A0A1Y0VNN5"/>
<evidence type="ECO:0000313" key="5">
    <source>
        <dbReference type="EMBL" id="ARW19752.1"/>
    </source>
</evidence>
<dbReference type="PANTHER" id="PTHR30146">
    <property type="entry name" value="LACI-RELATED TRANSCRIPTIONAL REPRESSOR"/>
    <property type="match status" value="1"/>
</dbReference>
<evidence type="ECO:0000256" key="1">
    <source>
        <dbReference type="ARBA" id="ARBA00023015"/>
    </source>
</evidence>
<sequence>MITIKDVAKEAGVSVSTASRALNNNPRISDTTIKKVKEIAKKLDYKPNASAKTLSLGKANEIGVIYPVTADEDPANPFHIDLMRGINTALQLKNFVLSVAICQTEEALLNNVKRMVEQSQIHDFLLLYSKADDVVTNYLRKQELNFVIIGEPTNENDRFIDNDNILAGRKVTEFMFNQYDAKHPLFLRSTYNWEYEKKRELGYQQVMSTKSGSSPLLYKLEKNDNKVAIDKYMKHHFEIDAIIGADDIELLSFYHLLKENQYIKNIPAICFNNSRLISLAGPTVNKVDLRPRELGKKAVELLFDSELRKATVGFDII</sequence>
<dbReference type="SUPFAM" id="SSF47413">
    <property type="entry name" value="lambda repressor-like DNA-binding domains"/>
    <property type="match status" value="1"/>
</dbReference>
<accession>A0A1Y0VNN5</accession>
<evidence type="ECO:0000259" key="4">
    <source>
        <dbReference type="PROSITE" id="PS50932"/>
    </source>
</evidence>
<dbReference type="PROSITE" id="PS00356">
    <property type="entry name" value="HTH_LACI_1"/>
    <property type="match status" value="1"/>
</dbReference>
<feature type="domain" description="HTH lacI-type" evidence="4">
    <location>
        <begin position="2"/>
        <end position="56"/>
    </location>
</feature>
<proteinExistence type="predicted"/>
<dbReference type="SUPFAM" id="SSF53822">
    <property type="entry name" value="Periplasmic binding protein-like I"/>
    <property type="match status" value="1"/>
</dbReference>
<dbReference type="PRINTS" id="PR00036">
    <property type="entry name" value="HTHLACI"/>
</dbReference>
<name>A0A1Y0VNN5_PEDPE</name>
<protein>
    <submittedName>
        <fullName evidence="5">Putative HTH-type transcriptional repressor ExuR</fullName>
    </submittedName>
</protein>
<dbReference type="Gene3D" id="3.40.50.2300">
    <property type="match status" value="2"/>
</dbReference>
<dbReference type="InterPro" id="IPR028082">
    <property type="entry name" value="Peripla_BP_I"/>
</dbReference>
<keyword evidence="3" id="KW-0804">Transcription</keyword>
<reference evidence="5 6" key="1">
    <citation type="submission" date="2017-05" db="EMBL/GenBank/DDBJ databases">
        <title>Genome sequence of Pediococcus pentosaceus strain SRCM100892.</title>
        <authorList>
            <person name="Cho S.H."/>
        </authorList>
    </citation>
    <scope>NUCLEOTIDE SEQUENCE [LARGE SCALE GENOMIC DNA]</scope>
    <source>
        <strain evidence="5 6">SRCM100892</strain>
    </source>
</reference>
<evidence type="ECO:0000313" key="6">
    <source>
        <dbReference type="Proteomes" id="UP000196118"/>
    </source>
</evidence>
<keyword evidence="2" id="KW-0238">DNA-binding</keyword>
<evidence type="ECO:0000256" key="2">
    <source>
        <dbReference type="ARBA" id="ARBA00023125"/>
    </source>
</evidence>
<dbReference type="PANTHER" id="PTHR30146:SF109">
    <property type="entry name" value="HTH-TYPE TRANSCRIPTIONAL REGULATOR GALS"/>
    <property type="match status" value="1"/>
</dbReference>
<dbReference type="InterPro" id="IPR001761">
    <property type="entry name" value="Peripla_BP/Lac1_sug-bd_dom"/>
</dbReference>
<dbReference type="SMART" id="SM00354">
    <property type="entry name" value="HTH_LACI"/>
    <property type="match status" value="1"/>
</dbReference>
<dbReference type="InterPro" id="IPR000843">
    <property type="entry name" value="HTH_LacI"/>
</dbReference>
<dbReference type="InterPro" id="IPR010982">
    <property type="entry name" value="Lambda_DNA-bd_dom_sf"/>
</dbReference>
<dbReference type="Proteomes" id="UP000196118">
    <property type="component" value="Chromosome"/>
</dbReference>
<keyword evidence="1" id="KW-0805">Transcription regulation</keyword>
<dbReference type="Pfam" id="PF00532">
    <property type="entry name" value="Peripla_BP_1"/>
    <property type="match status" value="1"/>
</dbReference>
<organism evidence="5 6">
    <name type="scientific">Pediococcus pentosaceus</name>
    <dbReference type="NCBI Taxonomy" id="1255"/>
    <lineage>
        <taxon>Bacteria</taxon>
        <taxon>Bacillati</taxon>
        <taxon>Bacillota</taxon>
        <taxon>Bacilli</taxon>
        <taxon>Lactobacillales</taxon>
        <taxon>Lactobacillaceae</taxon>
        <taxon>Pediococcus</taxon>
    </lineage>
</organism>
<dbReference type="GO" id="GO:0000976">
    <property type="term" value="F:transcription cis-regulatory region binding"/>
    <property type="evidence" value="ECO:0007669"/>
    <property type="project" value="TreeGrafter"/>
</dbReference>
<gene>
    <name evidence="5" type="ORF">S100892_01179</name>
</gene>
<dbReference type="GO" id="GO:0003700">
    <property type="term" value="F:DNA-binding transcription factor activity"/>
    <property type="evidence" value="ECO:0007669"/>
    <property type="project" value="TreeGrafter"/>
</dbReference>
<dbReference type="CDD" id="cd01392">
    <property type="entry name" value="HTH_LacI"/>
    <property type="match status" value="1"/>
</dbReference>